<proteinExistence type="inferred from homology"/>
<evidence type="ECO:0000313" key="5">
    <source>
        <dbReference type="EMBL" id="KAF4652835.1"/>
    </source>
</evidence>
<dbReference type="InterPro" id="IPR001611">
    <property type="entry name" value="Leu-rich_rpt"/>
</dbReference>
<evidence type="ECO:0000256" key="3">
    <source>
        <dbReference type="ARBA" id="ARBA00025777"/>
    </source>
</evidence>
<keyword evidence="1" id="KW-0433">Leucine-rich repeat</keyword>
<evidence type="ECO:0000256" key="1">
    <source>
        <dbReference type="ARBA" id="ARBA00022614"/>
    </source>
</evidence>
<dbReference type="AlphaFoldDB" id="A0A7J6KZQ0"/>
<dbReference type="EMBL" id="JABANN010000637">
    <property type="protein sequence ID" value="KAF4655524.1"/>
    <property type="molecule type" value="Genomic_DNA"/>
</dbReference>
<dbReference type="PANTHER" id="PTHR11375:SF0">
    <property type="entry name" value="ACIDIC LEUCINE-RICH NUCLEAR PHOSPHOPROTEIN 32 FAMILY MEMBER A"/>
    <property type="match status" value="1"/>
</dbReference>
<keyword evidence="2" id="KW-0677">Repeat</keyword>
<gene>
    <name evidence="5" type="primary">ANP32A</name>
    <name evidence="6" type="ORF">FOL46_008210</name>
    <name evidence="5" type="ORF">FOZ61_009390</name>
</gene>
<evidence type="ECO:0000256" key="2">
    <source>
        <dbReference type="ARBA" id="ARBA00022737"/>
    </source>
</evidence>
<dbReference type="GO" id="GO:0042393">
    <property type="term" value="F:histone binding"/>
    <property type="evidence" value="ECO:0007669"/>
    <property type="project" value="TreeGrafter"/>
</dbReference>
<feature type="region of interest" description="Disordered" evidence="4">
    <location>
        <begin position="167"/>
        <end position="232"/>
    </location>
</feature>
<organism evidence="5 7">
    <name type="scientific">Perkinsus olseni</name>
    <name type="common">Perkinsus atlanticus</name>
    <dbReference type="NCBI Taxonomy" id="32597"/>
    <lineage>
        <taxon>Eukaryota</taxon>
        <taxon>Sar</taxon>
        <taxon>Alveolata</taxon>
        <taxon>Perkinsozoa</taxon>
        <taxon>Perkinsea</taxon>
        <taxon>Perkinsida</taxon>
        <taxon>Perkinsidae</taxon>
        <taxon>Perkinsus</taxon>
    </lineage>
</organism>
<feature type="compositionally biased region" description="Acidic residues" evidence="4">
    <location>
        <begin position="174"/>
        <end position="217"/>
    </location>
</feature>
<dbReference type="EMBL" id="JABAHT010000680">
    <property type="protein sequence ID" value="KAF4652835.1"/>
    <property type="molecule type" value="Genomic_DNA"/>
</dbReference>
<dbReference type="SUPFAM" id="SSF52058">
    <property type="entry name" value="L domain-like"/>
    <property type="match status" value="1"/>
</dbReference>
<comment type="similarity">
    <text evidence="3">Belongs to the ANP32 family.</text>
</comment>
<evidence type="ECO:0000313" key="8">
    <source>
        <dbReference type="Proteomes" id="UP000572268"/>
    </source>
</evidence>
<dbReference type="Proteomes" id="UP000572268">
    <property type="component" value="Unassembled WGS sequence"/>
</dbReference>
<dbReference type="PROSITE" id="PS51450">
    <property type="entry name" value="LRR"/>
    <property type="match status" value="1"/>
</dbReference>
<dbReference type="PANTHER" id="PTHR11375">
    <property type="entry name" value="ACIDIC LEUCINE-RICH NUCLEAR PHOSPHOPROTEIN 32"/>
    <property type="match status" value="1"/>
</dbReference>
<evidence type="ECO:0000313" key="6">
    <source>
        <dbReference type="EMBL" id="KAF4655524.1"/>
    </source>
</evidence>
<dbReference type="OrthoDB" id="2160613at2759"/>
<dbReference type="InterPro" id="IPR045081">
    <property type="entry name" value="AN32"/>
</dbReference>
<evidence type="ECO:0000256" key="4">
    <source>
        <dbReference type="SAM" id="MobiDB-lite"/>
    </source>
</evidence>
<name>A0A7J6KZQ0_PEROL</name>
<dbReference type="Proteomes" id="UP000570595">
    <property type="component" value="Unassembled WGS sequence"/>
</dbReference>
<dbReference type="InterPro" id="IPR032675">
    <property type="entry name" value="LRR_dom_sf"/>
</dbReference>
<dbReference type="Gene3D" id="3.80.10.10">
    <property type="entry name" value="Ribonuclease Inhibitor"/>
    <property type="match status" value="1"/>
</dbReference>
<dbReference type="GO" id="GO:0005634">
    <property type="term" value="C:nucleus"/>
    <property type="evidence" value="ECO:0007669"/>
    <property type="project" value="TreeGrafter"/>
</dbReference>
<sequence length="232" mass="25689">MVNQIPSLLEAFKRYAKEQDVEQYNKLEEVMLDGLSIPALGDLSFLKECSVGFLSLSNCQVGAIDHPFPEGTKIERLELNSNNLADKKSLEALGNLKDSLQELHLANNKFADLDALSPIHTLVNIRILNLIDNPVGGVDDDSQLAKAAYREGLLKALPNLQALDGLDRNGEQVVFEDSEPEDDEEEYSSESEGEEDGQEGEEEEDEEEDEKDDEDESPPNAKRRKTDAAAAE</sequence>
<evidence type="ECO:0000313" key="7">
    <source>
        <dbReference type="Proteomes" id="UP000570595"/>
    </source>
</evidence>
<comment type="caution">
    <text evidence="5">The sequence shown here is derived from an EMBL/GenBank/DDBJ whole genome shotgun (WGS) entry which is preliminary data.</text>
</comment>
<accession>A0A7J6KZQ0</accession>
<reference evidence="7 8" key="1">
    <citation type="submission" date="2020-04" db="EMBL/GenBank/DDBJ databases">
        <title>Perkinsus olseni comparative genomics.</title>
        <authorList>
            <person name="Bogema D.R."/>
        </authorList>
    </citation>
    <scope>NUCLEOTIDE SEQUENCE [LARGE SCALE GENOMIC DNA]</scope>
    <source>
        <strain evidence="5">ATCC PRA-179</strain>
        <strain evidence="6">ATCC PRA-31</strain>
    </source>
</reference>
<protein>
    <submittedName>
        <fullName evidence="5">Acidic leucine-rich nuclear phosphoprotein 32 member</fullName>
    </submittedName>
</protein>